<proteinExistence type="predicted"/>
<gene>
    <name evidence="2" type="ORF">NP589_09995</name>
</gene>
<reference evidence="2 3" key="1">
    <citation type="submission" date="2022-07" db="EMBL/GenBank/DDBJ databases">
        <title>Methylomonas rivi sp. nov., Methylomonas rosea sp. nov., Methylomonas aureus sp. nov. and Methylomonas subterranea sp. nov., four novel methanotrophs isolated from a freshwater creek and the deep terrestrial subsurface.</title>
        <authorList>
            <person name="Abin C."/>
            <person name="Sankaranarayanan K."/>
            <person name="Garner C."/>
            <person name="Sindelar R."/>
            <person name="Kotary K."/>
            <person name="Garner R."/>
            <person name="Barclay S."/>
            <person name="Lawson P."/>
            <person name="Krumholz L."/>
        </authorList>
    </citation>
    <scope>NUCLEOTIDE SEQUENCE [LARGE SCALE GENOMIC DNA]</scope>
    <source>
        <strain evidence="2 3">WSC-7</strain>
    </source>
</reference>
<evidence type="ECO:0008006" key="4">
    <source>
        <dbReference type="Google" id="ProtNLM"/>
    </source>
</evidence>
<dbReference type="Proteomes" id="UP001524570">
    <property type="component" value="Unassembled WGS sequence"/>
</dbReference>
<keyword evidence="3" id="KW-1185">Reference proteome</keyword>
<accession>A0ABT1TSK2</accession>
<dbReference type="EMBL" id="JANIBL010000027">
    <property type="protein sequence ID" value="MCQ8117757.1"/>
    <property type="molecule type" value="Genomic_DNA"/>
</dbReference>
<feature type="compositionally biased region" description="Basic and acidic residues" evidence="1">
    <location>
        <begin position="63"/>
        <end position="77"/>
    </location>
</feature>
<organism evidence="2 3">
    <name type="scientific">Methylomonas rosea</name>
    <dbReference type="NCBI Taxonomy" id="2952227"/>
    <lineage>
        <taxon>Bacteria</taxon>
        <taxon>Pseudomonadati</taxon>
        <taxon>Pseudomonadota</taxon>
        <taxon>Gammaproteobacteria</taxon>
        <taxon>Methylococcales</taxon>
        <taxon>Methylococcaceae</taxon>
        <taxon>Methylomonas</taxon>
    </lineage>
</organism>
<feature type="region of interest" description="Disordered" evidence="1">
    <location>
        <begin position="46"/>
        <end position="77"/>
    </location>
</feature>
<evidence type="ECO:0000256" key="1">
    <source>
        <dbReference type="SAM" id="MobiDB-lite"/>
    </source>
</evidence>
<evidence type="ECO:0000313" key="2">
    <source>
        <dbReference type="EMBL" id="MCQ8117757.1"/>
    </source>
</evidence>
<comment type="caution">
    <text evidence="2">The sequence shown here is derived from an EMBL/GenBank/DDBJ whole genome shotgun (WGS) entry which is preliminary data.</text>
</comment>
<sequence>MTIKDTLQKILIALEGKAKGDRLWDIEDIAYFFGVGKSKAHEIKSHPRFPRPVKPYPGSHPKYLPEEVKDFARKQRG</sequence>
<dbReference type="RefSeq" id="WP_256606849.1">
    <property type="nucleotide sequence ID" value="NZ_JANIBL010000027.1"/>
</dbReference>
<name>A0ABT1TSK2_9GAMM</name>
<evidence type="ECO:0000313" key="3">
    <source>
        <dbReference type="Proteomes" id="UP001524570"/>
    </source>
</evidence>
<protein>
    <recommendedName>
        <fullName evidence="4">DNA-binding protein</fullName>
    </recommendedName>
</protein>